<accession>A0ABY4FZG2</accession>
<dbReference type="EMBL" id="CP095043">
    <property type="protein sequence ID" value="UOQ61691.1"/>
    <property type="molecule type" value="Genomic_DNA"/>
</dbReference>
<sequence>MTAEYAIIIMAAVAFAGVLVAIVRSEQIREMLVTLVENALGSGG</sequence>
<evidence type="ECO:0000313" key="3">
    <source>
        <dbReference type="Proteomes" id="UP000831775"/>
    </source>
</evidence>
<dbReference type="Pfam" id="PF14029">
    <property type="entry name" value="DUF4244"/>
    <property type="match status" value="1"/>
</dbReference>
<keyword evidence="3" id="KW-1185">Reference proteome</keyword>
<name>A0ABY4FZG2_9MICO</name>
<keyword evidence="1" id="KW-0472">Membrane</keyword>
<dbReference type="InterPro" id="IPR025338">
    <property type="entry name" value="DUF4244"/>
</dbReference>
<feature type="transmembrane region" description="Helical" evidence="1">
    <location>
        <begin position="6"/>
        <end position="23"/>
    </location>
</feature>
<organism evidence="2 3">
    <name type="scientific">Leucobacter rhizosphaerae</name>
    <dbReference type="NCBI Taxonomy" id="2932245"/>
    <lineage>
        <taxon>Bacteria</taxon>
        <taxon>Bacillati</taxon>
        <taxon>Actinomycetota</taxon>
        <taxon>Actinomycetes</taxon>
        <taxon>Micrococcales</taxon>
        <taxon>Microbacteriaceae</taxon>
        <taxon>Leucobacter</taxon>
    </lineage>
</organism>
<reference evidence="2 3" key="1">
    <citation type="submission" date="2022-04" db="EMBL/GenBank/DDBJ databases">
        <title>Leucobacter sp. isolated from rhizosphere of onion.</title>
        <authorList>
            <person name="Won M."/>
            <person name="Lee C.-M."/>
            <person name="Woen H.-Y."/>
            <person name="Kwon S.-W."/>
        </authorList>
    </citation>
    <scope>NUCLEOTIDE SEQUENCE [LARGE SCALE GENOMIC DNA]</scope>
    <source>
        <strain evidence="2 3">H25R-14</strain>
    </source>
</reference>
<gene>
    <name evidence="2" type="ORF">MUN76_06955</name>
</gene>
<proteinExistence type="predicted"/>
<protein>
    <submittedName>
        <fullName evidence="2">DUF4244 domain-containing protein</fullName>
    </submittedName>
</protein>
<evidence type="ECO:0000313" key="2">
    <source>
        <dbReference type="EMBL" id="UOQ61691.1"/>
    </source>
</evidence>
<dbReference type="Proteomes" id="UP000831775">
    <property type="component" value="Chromosome"/>
</dbReference>
<keyword evidence="1" id="KW-0812">Transmembrane</keyword>
<keyword evidence="1" id="KW-1133">Transmembrane helix</keyword>
<evidence type="ECO:0000256" key="1">
    <source>
        <dbReference type="SAM" id="Phobius"/>
    </source>
</evidence>